<reference evidence="2 3" key="1">
    <citation type="submission" date="2022-09" db="EMBL/GenBank/DDBJ databases">
        <authorList>
            <person name="Kop L."/>
        </authorList>
    </citation>
    <scope>NUCLEOTIDE SEQUENCE [LARGE SCALE GENOMIC DNA]</scope>
    <source>
        <strain evidence="2 3">347</strain>
    </source>
</reference>
<evidence type="ECO:0000313" key="2">
    <source>
        <dbReference type="EMBL" id="CAI2717817.1"/>
    </source>
</evidence>
<dbReference type="RefSeq" id="WP_282010736.1">
    <property type="nucleotide sequence ID" value="NZ_OX336137.1"/>
</dbReference>
<evidence type="ECO:0000313" key="3">
    <source>
        <dbReference type="Proteomes" id="UP001157733"/>
    </source>
</evidence>
<sequence length="49" mass="6246">MGNRFRERKKELSKDLETGGRYKIHWFRRLLVFLFIVGFWIIYYHWNQP</sequence>
<keyword evidence="3" id="KW-1185">Reference proteome</keyword>
<name>A0ABN8VY76_9BACT</name>
<accession>A0ABN8VY76</accession>
<keyword evidence="1" id="KW-0472">Membrane</keyword>
<dbReference type="Proteomes" id="UP001157733">
    <property type="component" value="Chromosome"/>
</dbReference>
<keyword evidence="1" id="KW-0812">Transmembrane</keyword>
<proteinExistence type="predicted"/>
<evidence type="ECO:0000256" key="1">
    <source>
        <dbReference type="SAM" id="Phobius"/>
    </source>
</evidence>
<feature type="transmembrane region" description="Helical" evidence="1">
    <location>
        <begin position="30"/>
        <end position="46"/>
    </location>
</feature>
<protein>
    <submittedName>
        <fullName evidence="2">Uncharacterized protein</fullName>
    </submittedName>
</protein>
<organism evidence="2 3">
    <name type="scientific">Nitrospina watsonii</name>
    <dbReference type="NCBI Taxonomy" id="1323948"/>
    <lineage>
        <taxon>Bacteria</taxon>
        <taxon>Pseudomonadati</taxon>
        <taxon>Nitrospinota/Tectimicrobiota group</taxon>
        <taxon>Nitrospinota</taxon>
        <taxon>Nitrospinia</taxon>
        <taxon>Nitrospinales</taxon>
        <taxon>Nitrospinaceae</taxon>
        <taxon>Nitrospina</taxon>
    </lineage>
</organism>
<dbReference type="EMBL" id="OX336137">
    <property type="protein sequence ID" value="CAI2717817.1"/>
    <property type="molecule type" value="Genomic_DNA"/>
</dbReference>
<gene>
    <name evidence="2" type="ORF">NSPWAT_0958</name>
</gene>
<keyword evidence="1" id="KW-1133">Transmembrane helix</keyword>